<gene>
    <name evidence="2" type="ORF">SAMN04489864_10124</name>
</gene>
<keyword evidence="3" id="KW-1185">Reference proteome</keyword>
<accession>A0A1I2SRG4</accession>
<dbReference type="OrthoDB" id="9789501at2"/>
<dbReference type="EMBL" id="FOPP01000001">
    <property type="protein sequence ID" value="SFG55464.1"/>
    <property type="molecule type" value="Genomic_DNA"/>
</dbReference>
<dbReference type="STRING" id="414048.SAMN04489864_10124"/>
<dbReference type="SMART" id="SM00953">
    <property type="entry name" value="RES"/>
    <property type="match status" value="1"/>
</dbReference>
<dbReference type="AlphaFoldDB" id="A0A1I2SRG4"/>
<reference evidence="2 3" key="1">
    <citation type="submission" date="2016-10" db="EMBL/GenBank/DDBJ databases">
        <authorList>
            <person name="de Groot N.N."/>
        </authorList>
    </citation>
    <scope>NUCLEOTIDE SEQUENCE [LARGE SCALE GENOMIC DNA]</scope>
    <source>
        <strain evidence="2 3">DSM 18684</strain>
    </source>
</reference>
<feature type="domain" description="RES" evidence="1">
    <location>
        <begin position="6"/>
        <end position="135"/>
    </location>
</feature>
<dbReference type="RefSeq" id="WP_090991529.1">
    <property type="nucleotide sequence ID" value="NZ_FOPP01000001.1"/>
</dbReference>
<proteinExistence type="predicted"/>
<name>A0A1I2SRG4_9SPHI</name>
<protein>
    <submittedName>
        <fullName evidence="2">RES domain-containing protein</fullName>
    </submittedName>
</protein>
<sequence length="147" mass="17074">MKIFKICRTVHANLSASGIENRWNRKGQYVIYAAESRSLATLEMVAHRSGIMPKTSYQIIVIDIAEEEIKHVLISDLPGKWNKLAAYPALQKIGSDWYEDKETLVLRVPSAIIPQEYNYIINTEHPLFSLKVKVLYQEDFHWDERIL</sequence>
<evidence type="ECO:0000259" key="1">
    <source>
        <dbReference type="SMART" id="SM00953"/>
    </source>
</evidence>
<evidence type="ECO:0000313" key="2">
    <source>
        <dbReference type="EMBL" id="SFG55464.1"/>
    </source>
</evidence>
<dbReference type="Proteomes" id="UP000199666">
    <property type="component" value="Unassembled WGS sequence"/>
</dbReference>
<evidence type="ECO:0000313" key="3">
    <source>
        <dbReference type="Proteomes" id="UP000199666"/>
    </source>
</evidence>
<organism evidence="2 3">
    <name type="scientific">Pedobacter insulae</name>
    <dbReference type="NCBI Taxonomy" id="414048"/>
    <lineage>
        <taxon>Bacteria</taxon>
        <taxon>Pseudomonadati</taxon>
        <taxon>Bacteroidota</taxon>
        <taxon>Sphingobacteriia</taxon>
        <taxon>Sphingobacteriales</taxon>
        <taxon>Sphingobacteriaceae</taxon>
        <taxon>Pedobacter</taxon>
    </lineage>
</organism>
<dbReference type="Pfam" id="PF08808">
    <property type="entry name" value="RES"/>
    <property type="match status" value="1"/>
</dbReference>
<dbReference type="InterPro" id="IPR014914">
    <property type="entry name" value="RES_dom"/>
</dbReference>